<evidence type="ECO:0000259" key="1">
    <source>
        <dbReference type="Pfam" id="PF01935"/>
    </source>
</evidence>
<dbReference type="GeneID" id="89335589"/>
<dbReference type="SUPFAM" id="SSF52540">
    <property type="entry name" value="P-loop containing nucleoside triphosphate hydrolases"/>
    <property type="match status" value="1"/>
</dbReference>
<evidence type="ECO:0000313" key="2">
    <source>
        <dbReference type="EMBL" id="WWQ60960.1"/>
    </source>
</evidence>
<dbReference type="GO" id="GO:0005524">
    <property type="term" value="F:ATP binding"/>
    <property type="evidence" value="ECO:0007669"/>
    <property type="project" value="UniProtKB-KW"/>
</dbReference>
<dbReference type="Proteomes" id="UP001432202">
    <property type="component" value="Chromosome"/>
</dbReference>
<protein>
    <submittedName>
        <fullName evidence="2">ATP-binding protein</fullName>
    </submittedName>
</protein>
<dbReference type="PANTHER" id="PTHR30121:SF1">
    <property type="entry name" value="AAA+ ATPASE DOMAIN-CONTAINING PROTEIN"/>
    <property type="match status" value="1"/>
</dbReference>
<dbReference type="PANTHER" id="PTHR30121">
    <property type="entry name" value="UNCHARACTERIZED PROTEIN YJGR-RELATED"/>
    <property type="match status" value="1"/>
</dbReference>
<dbReference type="InterPro" id="IPR051162">
    <property type="entry name" value="T4SS_component"/>
</dbReference>
<accession>A0AAX4L1Y9</accession>
<organism evidence="2 3">
    <name type="scientific">Sulfolobus tengchongensis</name>
    <dbReference type="NCBI Taxonomy" id="207809"/>
    <lineage>
        <taxon>Archaea</taxon>
        <taxon>Thermoproteota</taxon>
        <taxon>Thermoprotei</taxon>
        <taxon>Sulfolobales</taxon>
        <taxon>Sulfolobaceae</taxon>
        <taxon>Sulfolobus</taxon>
    </lineage>
</organism>
<dbReference type="AlphaFoldDB" id="A0AAX4L1Y9"/>
<proteinExistence type="predicted"/>
<dbReference type="RefSeq" id="WP_338602545.1">
    <property type="nucleotide sequence ID" value="NZ_CP146016.1"/>
</dbReference>
<dbReference type="Pfam" id="PF01935">
    <property type="entry name" value="DUF87"/>
    <property type="match status" value="1"/>
</dbReference>
<name>A0AAX4L1Y9_9CREN</name>
<gene>
    <name evidence="2" type="ORF">V6M85_02435</name>
</gene>
<evidence type="ECO:0000313" key="3">
    <source>
        <dbReference type="Proteomes" id="UP001432202"/>
    </source>
</evidence>
<dbReference type="EMBL" id="CP146016">
    <property type="protein sequence ID" value="WWQ60960.1"/>
    <property type="molecule type" value="Genomic_DNA"/>
</dbReference>
<feature type="domain" description="Helicase HerA central" evidence="1">
    <location>
        <begin position="155"/>
        <end position="276"/>
    </location>
</feature>
<keyword evidence="3" id="KW-1185">Reference proteome</keyword>
<dbReference type="Gene3D" id="3.40.50.300">
    <property type="entry name" value="P-loop containing nucleotide triphosphate hydrolases"/>
    <property type="match status" value="2"/>
</dbReference>
<dbReference type="InterPro" id="IPR002789">
    <property type="entry name" value="HerA_central"/>
</dbReference>
<reference evidence="2 3" key="1">
    <citation type="submission" date="2024-02" db="EMBL/GenBank/DDBJ databases">
        <title>STSV induces naive adaptation in Sulfolobus.</title>
        <authorList>
            <person name="Xiang X."/>
            <person name="Song M."/>
        </authorList>
    </citation>
    <scope>NUCLEOTIDE SEQUENCE [LARGE SCALE GENOMIC DNA]</scope>
    <source>
        <strain evidence="2 3">RT2</strain>
    </source>
</reference>
<dbReference type="InterPro" id="IPR027417">
    <property type="entry name" value="P-loop_NTPase"/>
</dbReference>
<keyword evidence="2" id="KW-0067">ATP-binding</keyword>
<keyword evidence="2" id="KW-0547">Nucleotide-binding</keyword>
<dbReference type="CDD" id="cd00267">
    <property type="entry name" value="ABC_ATPase"/>
    <property type="match status" value="1"/>
</dbReference>
<sequence length="593" mass="67788">MEDLVRGLEKKLNEAEEEAKKYGKVIGRITRYETVSVEDNELVGVDIAFEDYLDSDVKKGQYLAIRSIIKPVIMLGQVYSITRADVLARLGLRELTYPKDPTTIITTTYVELKPIAEMEGDKIRPPVSPIDPQSPVFIPNPDLVEKILRIPSNGITIGKIFSGGEEIEAYVRLDEYTLRHHTLIVGTTGSGKTTLLKSIIASDEIEKSTLIFDRQRDFVNFLIQKRKNFAVVMPVVEEANHKISIQDHAMEFANWYGCDIIDVKSDGAYVKCNGSEIFVIPYSINFYDNLTNFHRITPYFTSRASMYWEAIVEKTFDLIKYNLYELLKRYPSDNELSGLLRYRLTPGKLLGNLKISYDLNTTSSLNRDYISYDPKSKTLELRIGKAFHEAMKQLDIASQTREAIVRTLKAYDNYGIFTVPGSVEFLPDKVFSLYDDVVVDLSWVMDKSASVEAVATVAYKILEDFFKWKDLLYKKKQESRLTLVIMDEAHEYFPQTDMENISKDIVEGLMNRIMRLGRVRGIGVILATHVPDDLNPLVIQLSNTKVIMRNETHVLRRLGLDEYEDFLRHATPGLGIVYSISFSEVPIRTVLRD</sequence>